<dbReference type="NCBIfam" id="TIGR04211">
    <property type="entry name" value="SH3_and_anchor"/>
    <property type="match status" value="1"/>
</dbReference>
<keyword evidence="4 7" id="KW-1133">Transmembrane helix</keyword>
<gene>
    <name evidence="9" type="ORF">MNBD_GAMMA23-2239</name>
</gene>
<dbReference type="GO" id="GO:0016020">
    <property type="term" value="C:membrane"/>
    <property type="evidence" value="ECO:0007669"/>
    <property type="project" value="UniProtKB-SubCell"/>
</dbReference>
<evidence type="ECO:0000256" key="4">
    <source>
        <dbReference type="ARBA" id="ARBA00022989"/>
    </source>
</evidence>
<feature type="coiled-coil region" evidence="6">
    <location>
        <begin position="106"/>
        <end position="197"/>
    </location>
</feature>
<feature type="domain" description="SH3b" evidence="8">
    <location>
        <begin position="32"/>
        <end position="96"/>
    </location>
</feature>
<evidence type="ECO:0000259" key="8">
    <source>
        <dbReference type="PROSITE" id="PS51781"/>
    </source>
</evidence>
<dbReference type="PROSITE" id="PS51781">
    <property type="entry name" value="SH3B"/>
    <property type="match status" value="1"/>
</dbReference>
<proteinExistence type="predicted"/>
<evidence type="ECO:0000256" key="5">
    <source>
        <dbReference type="ARBA" id="ARBA00023136"/>
    </source>
</evidence>
<evidence type="ECO:0000313" key="9">
    <source>
        <dbReference type="EMBL" id="VAW94313.1"/>
    </source>
</evidence>
<dbReference type="Gene3D" id="2.30.30.40">
    <property type="entry name" value="SH3 Domains"/>
    <property type="match status" value="1"/>
</dbReference>
<keyword evidence="2 7" id="KW-0812">Transmembrane</keyword>
<evidence type="ECO:0000256" key="7">
    <source>
        <dbReference type="SAM" id="Phobius"/>
    </source>
</evidence>
<keyword evidence="5 7" id="KW-0472">Membrane</keyword>
<dbReference type="EMBL" id="UOFT01000036">
    <property type="protein sequence ID" value="VAW94313.1"/>
    <property type="molecule type" value="Genomic_DNA"/>
</dbReference>
<dbReference type="AlphaFoldDB" id="A0A3B1A2F1"/>
<keyword evidence="6" id="KW-0175">Coiled coil</keyword>
<accession>A0A3B1A2F1</accession>
<evidence type="ECO:0000256" key="3">
    <source>
        <dbReference type="ARBA" id="ARBA00022729"/>
    </source>
</evidence>
<keyword evidence="3" id="KW-0732">Signal</keyword>
<comment type="subcellular location">
    <subcellularLocation>
        <location evidence="1">Membrane</location>
        <topology evidence="1">Single-pass membrane protein</topology>
    </subcellularLocation>
</comment>
<name>A0A3B1A2F1_9ZZZZ</name>
<protein>
    <recommendedName>
        <fullName evidence="8">SH3b domain-containing protein</fullName>
    </recommendedName>
</protein>
<reference evidence="9" key="1">
    <citation type="submission" date="2018-06" db="EMBL/GenBank/DDBJ databases">
        <authorList>
            <person name="Zhirakovskaya E."/>
        </authorList>
    </citation>
    <scope>NUCLEOTIDE SEQUENCE</scope>
</reference>
<feature type="transmembrane region" description="Helical" evidence="7">
    <location>
        <begin position="247"/>
        <end position="267"/>
    </location>
</feature>
<dbReference type="InterPro" id="IPR003646">
    <property type="entry name" value="SH3-like_bac-type"/>
</dbReference>
<dbReference type="SMART" id="SM00287">
    <property type="entry name" value="SH3b"/>
    <property type="match status" value="1"/>
</dbReference>
<dbReference type="InterPro" id="IPR016476">
    <property type="entry name" value="SH3_dom_pro"/>
</dbReference>
<evidence type="ECO:0000256" key="1">
    <source>
        <dbReference type="ARBA" id="ARBA00004167"/>
    </source>
</evidence>
<evidence type="ECO:0000256" key="6">
    <source>
        <dbReference type="SAM" id="Coils"/>
    </source>
</evidence>
<sequence>MKASLSRFIVSNNKMRVIFISILLMYAGSSFAEKLYVTDRILLGIHQLADEQSPILKSIPSGSIVTVMSRQGDFISVRTEDGTQGWVAANFLVKSKPATKEYDNLFKQYQKTVETLKVVNEQLTKKDRELQIKRDQLSNATTTIKELKKGIVRSQPVTENNGNVVNADELEKATQEIKRLKTKLLGLQQQAKDNKDLDPNNTQSKLIKAQQDNTLMRNSIEMALASLEGKHVPTAEELAGIRASFPAWYWGLTFVMIILGVIGGVVWNDYKNRKRHGGFRI</sequence>
<organism evidence="9">
    <name type="scientific">hydrothermal vent metagenome</name>
    <dbReference type="NCBI Taxonomy" id="652676"/>
    <lineage>
        <taxon>unclassified sequences</taxon>
        <taxon>metagenomes</taxon>
        <taxon>ecological metagenomes</taxon>
    </lineage>
</organism>
<dbReference type="Pfam" id="PF08239">
    <property type="entry name" value="SH3_3"/>
    <property type="match status" value="1"/>
</dbReference>
<evidence type="ECO:0000256" key="2">
    <source>
        <dbReference type="ARBA" id="ARBA00022692"/>
    </source>
</evidence>